<dbReference type="Gene3D" id="3.80.10.10">
    <property type="entry name" value="Ribonuclease Inhibitor"/>
    <property type="match status" value="1"/>
</dbReference>
<protein>
    <submittedName>
        <fullName evidence="2">Uncharacterized protein</fullName>
    </submittedName>
</protein>
<dbReference type="EMBL" id="QUSY01000166">
    <property type="protein sequence ID" value="RHY32030.1"/>
    <property type="molecule type" value="Genomic_DNA"/>
</dbReference>
<dbReference type="Pfam" id="PF13516">
    <property type="entry name" value="LRR_6"/>
    <property type="match status" value="2"/>
</dbReference>
<dbReference type="InterPro" id="IPR032675">
    <property type="entry name" value="LRR_dom_sf"/>
</dbReference>
<evidence type="ECO:0000313" key="2">
    <source>
        <dbReference type="EMBL" id="RHY32030.1"/>
    </source>
</evidence>
<dbReference type="Proteomes" id="UP000285060">
    <property type="component" value="Unassembled WGS sequence"/>
</dbReference>
<dbReference type="PANTHER" id="PTHR24111">
    <property type="entry name" value="LEUCINE-RICH REPEAT-CONTAINING PROTEIN 34"/>
    <property type="match status" value="1"/>
</dbReference>
<keyword evidence="1" id="KW-0677">Repeat</keyword>
<accession>A0A3R6ZT82</accession>
<gene>
    <name evidence="2" type="ORF">DYB32_002940</name>
</gene>
<evidence type="ECO:0000313" key="3">
    <source>
        <dbReference type="Proteomes" id="UP000285060"/>
    </source>
</evidence>
<keyword evidence="3" id="KW-1185">Reference proteome</keyword>
<dbReference type="VEuPathDB" id="FungiDB:H310_03831"/>
<name>A0A3R6ZT82_9STRA</name>
<proteinExistence type="predicted"/>
<comment type="caution">
    <text evidence="2">The sequence shown here is derived from an EMBL/GenBank/DDBJ whole genome shotgun (WGS) entry which is preliminary data.</text>
</comment>
<dbReference type="InterPro" id="IPR052201">
    <property type="entry name" value="LRR-containing_regulator"/>
</dbReference>
<sequence length="260" mass="28631">MGVSASAEVLQAQLLMDEVKDDALEKLTDMDRRKYFGASGKADMRQVTSKMASQMYLFTSVEDLLETNLDFDQVIQPRHKYTAMCLIAKLPPSIRLMIRNHTGPEINVSHMAMGDDMCKCLSDLPMVTSLNVRNNRLTDSGIGALVHVCLNKDDLTMLDLSENKVRTTGYRMSFLYRVQVDGDAAAALAEYVAAPSCALTELRMNMSDVDDGEVLGFAQALHTNTSLRTLELSRNLIGNAEMMNVVKPDMITGSAPHSAS</sequence>
<organism evidence="2 3">
    <name type="scientific">Aphanomyces invadans</name>
    <dbReference type="NCBI Taxonomy" id="157072"/>
    <lineage>
        <taxon>Eukaryota</taxon>
        <taxon>Sar</taxon>
        <taxon>Stramenopiles</taxon>
        <taxon>Oomycota</taxon>
        <taxon>Saprolegniomycetes</taxon>
        <taxon>Saprolegniales</taxon>
        <taxon>Verrucalvaceae</taxon>
        <taxon>Aphanomyces</taxon>
    </lineage>
</organism>
<dbReference type="PANTHER" id="PTHR24111:SF0">
    <property type="entry name" value="LEUCINE-RICH REPEAT-CONTAINING PROTEIN"/>
    <property type="match status" value="1"/>
</dbReference>
<dbReference type="AlphaFoldDB" id="A0A3R6ZT82"/>
<dbReference type="SUPFAM" id="SSF52047">
    <property type="entry name" value="RNI-like"/>
    <property type="match status" value="1"/>
</dbReference>
<dbReference type="InterPro" id="IPR001611">
    <property type="entry name" value="Leu-rich_rpt"/>
</dbReference>
<evidence type="ECO:0000256" key="1">
    <source>
        <dbReference type="ARBA" id="ARBA00022737"/>
    </source>
</evidence>
<reference evidence="2 3" key="1">
    <citation type="submission" date="2018-08" db="EMBL/GenBank/DDBJ databases">
        <title>Aphanomyces genome sequencing and annotation.</title>
        <authorList>
            <person name="Minardi D."/>
            <person name="Oidtmann B."/>
            <person name="Van Der Giezen M."/>
            <person name="Studholme D.J."/>
        </authorList>
    </citation>
    <scope>NUCLEOTIDE SEQUENCE [LARGE SCALE GENOMIC DNA]</scope>
    <source>
        <strain evidence="2 3">NJM0002</strain>
    </source>
</reference>